<keyword evidence="6" id="KW-0238">DNA-binding</keyword>
<feature type="compositionally biased region" description="Basic and acidic residues" evidence="9">
    <location>
        <begin position="175"/>
        <end position="193"/>
    </location>
</feature>
<gene>
    <name evidence="11" type="ORF">ACFOUO_00160</name>
</gene>
<proteinExistence type="inferred from homology"/>
<keyword evidence="3" id="KW-0808">Transferase</keyword>
<evidence type="ECO:0000256" key="4">
    <source>
        <dbReference type="ARBA" id="ARBA00022691"/>
    </source>
</evidence>
<feature type="domain" description="DNA methylase N-4/N-6" evidence="10">
    <location>
        <begin position="29"/>
        <end position="284"/>
    </location>
</feature>
<evidence type="ECO:0000256" key="7">
    <source>
        <dbReference type="ARBA" id="ARBA00049120"/>
    </source>
</evidence>
<evidence type="ECO:0000256" key="5">
    <source>
        <dbReference type="ARBA" id="ARBA00022747"/>
    </source>
</evidence>
<keyword evidence="12" id="KW-1185">Reference proteome</keyword>
<evidence type="ECO:0000256" key="1">
    <source>
        <dbReference type="ARBA" id="ARBA00010203"/>
    </source>
</evidence>
<comment type="catalytic activity">
    <reaction evidence="7">
        <text>a 2'-deoxycytidine in DNA + S-adenosyl-L-methionine = an N(4)-methyl-2'-deoxycytidine in DNA + S-adenosyl-L-homocysteine + H(+)</text>
        <dbReference type="Rhea" id="RHEA:16857"/>
        <dbReference type="Rhea" id="RHEA-COMP:11369"/>
        <dbReference type="Rhea" id="RHEA-COMP:13674"/>
        <dbReference type="ChEBI" id="CHEBI:15378"/>
        <dbReference type="ChEBI" id="CHEBI:57856"/>
        <dbReference type="ChEBI" id="CHEBI:59789"/>
        <dbReference type="ChEBI" id="CHEBI:85452"/>
        <dbReference type="ChEBI" id="CHEBI:137933"/>
        <dbReference type="EC" id="2.1.1.113"/>
    </reaction>
</comment>
<comment type="caution">
    <text evidence="11">The sequence shown here is derived from an EMBL/GenBank/DDBJ whole genome shotgun (WGS) entry which is preliminary data.</text>
</comment>
<evidence type="ECO:0000313" key="12">
    <source>
        <dbReference type="Proteomes" id="UP001595843"/>
    </source>
</evidence>
<evidence type="ECO:0000313" key="11">
    <source>
        <dbReference type="EMBL" id="MFC4075237.1"/>
    </source>
</evidence>
<dbReference type="RefSeq" id="WP_380700963.1">
    <property type="nucleotide sequence ID" value="NZ_JBHSAP010000001.1"/>
</dbReference>
<dbReference type="Proteomes" id="UP001595843">
    <property type="component" value="Unassembled WGS sequence"/>
</dbReference>
<dbReference type="InterPro" id="IPR001091">
    <property type="entry name" value="RM_Methyltransferase"/>
</dbReference>
<protein>
    <recommendedName>
        <fullName evidence="8">Methyltransferase</fullName>
        <ecNumber evidence="8">2.1.1.-</ecNumber>
    </recommendedName>
</protein>
<evidence type="ECO:0000256" key="3">
    <source>
        <dbReference type="ARBA" id="ARBA00022679"/>
    </source>
</evidence>
<sequence>MKLAYQTRRGQLYIGNSLDLLESFEDNSINLVVTSPPFALQRQKEYGNKGQEEYIDWLATFAKLIKNKLKEDGSFVLDLGGAYKKGVPVRSLYNYKVLIKFCEEIGFNLAEEFFWYNPSKLPSPIEWVNKRKIRAKDAVNTVWWFSKSTFPKADIKNVLVPYSDRMKKLLKDSNKYYKPKDRPSGHNISERFGKNNGGAIPPNLLHIPNSESSSKYLKLCKATGVKGHPARFPSKLPEFFIKFLTDPGDLVVDIFGGSNTTGEVAESLDRKWISCELNTEYAAASIFRFTNNESEAKDLYQQIVNGDTVDLSSFTLV</sequence>
<name>A0ABV8JEM1_9BACL</name>
<dbReference type="SUPFAM" id="SSF53335">
    <property type="entry name" value="S-adenosyl-L-methionine-dependent methyltransferases"/>
    <property type="match status" value="1"/>
</dbReference>
<dbReference type="InterPro" id="IPR029063">
    <property type="entry name" value="SAM-dependent_MTases_sf"/>
</dbReference>
<dbReference type="Pfam" id="PF01555">
    <property type="entry name" value="N6_N4_Mtase"/>
    <property type="match status" value="1"/>
</dbReference>
<evidence type="ECO:0000259" key="10">
    <source>
        <dbReference type="Pfam" id="PF01555"/>
    </source>
</evidence>
<evidence type="ECO:0000256" key="8">
    <source>
        <dbReference type="RuleBase" id="RU362026"/>
    </source>
</evidence>
<dbReference type="InterPro" id="IPR017985">
    <property type="entry name" value="MeTrfase_CN4_CS"/>
</dbReference>
<comment type="similarity">
    <text evidence="1">Belongs to the N(4)/N(6)-methyltransferase family. N(4) subfamily.</text>
</comment>
<evidence type="ECO:0000256" key="6">
    <source>
        <dbReference type="ARBA" id="ARBA00023125"/>
    </source>
</evidence>
<feature type="region of interest" description="Disordered" evidence="9">
    <location>
        <begin position="175"/>
        <end position="197"/>
    </location>
</feature>
<dbReference type="PROSITE" id="PS00093">
    <property type="entry name" value="N4_MTASE"/>
    <property type="match status" value="1"/>
</dbReference>
<dbReference type="EMBL" id="JBHSAP010000001">
    <property type="protein sequence ID" value="MFC4075237.1"/>
    <property type="molecule type" value="Genomic_DNA"/>
</dbReference>
<dbReference type="PRINTS" id="PR00508">
    <property type="entry name" value="S21N4MTFRASE"/>
</dbReference>
<reference evidence="12" key="1">
    <citation type="journal article" date="2019" name="Int. J. Syst. Evol. Microbiol.">
        <title>The Global Catalogue of Microorganisms (GCM) 10K type strain sequencing project: providing services to taxonomists for standard genome sequencing and annotation.</title>
        <authorList>
            <consortium name="The Broad Institute Genomics Platform"/>
            <consortium name="The Broad Institute Genome Sequencing Center for Infectious Disease"/>
            <person name="Wu L."/>
            <person name="Ma J."/>
        </authorList>
    </citation>
    <scope>NUCLEOTIDE SEQUENCE [LARGE SCALE GENOMIC DNA]</scope>
    <source>
        <strain evidence="12">IBRC-M 10813</strain>
    </source>
</reference>
<evidence type="ECO:0000256" key="9">
    <source>
        <dbReference type="SAM" id="MobiDB-lite"/>
    </source>
</evidence>
<dbReference type="Gene3D" id="3.40.50.150">
    <property type="entry name" value="Vaccinia Virus protein VP39"/>
    <property type="match status" value="1"/>
</dbReference>
<evidence type="ECO:0000256" key="2">
    <source>
        <dbReference type="ARBA" id="ARBA00022603"/>
    </source>
</evidence>
<keyword evidence="4" id="KW-0949">S-adenosyl-L-methionine</keyword>
<accession>A0ABV8JEM1</accession>
<organism evidence="11 12">
    <name type="scientific">Salinithrix halophila</name>
    <dbReference type="NCBI Taxonomy" id="1485204"/>
    <lineage>
        <taxon>Bacteria</taxon>
        <taxon>Bacillati</taxon>
        <taxon>Bacillota</taxon>
        <taxon>Bacilli</taxon>
        <taxon>Bacillales</taxon>
        <taxon>Thermoactinomycetaceae</taxon>
        <taxon>Salinithrix</taxon>
    </lineage>
</organism>
<dbReference type="InterPro" id="IPR002941">
    <property type="entry name" value="DNA_methylase_N4/N6"/>
</dbReference>
<keyword evidence="5" id="KW-0680">Restriction system</keyword>
<dbReference type="EC" id="2.1.1.-" evidence="8"/>
<keyword evidence="2" id="KW-0489">Methyltransferase</keyword>